<protein>
    <submittedName>
        <fullName evidence="1">Uncharacterized protein</fullName>
    </submittedName>
</protein>
<name>A0A655UJ52_VIBCL</name>
<proteinExistence type="predicted"/>
<gene>
    <name evidence="1" type="ORF">ERS013200_03760</name>
</gene>
<reference evidence="1 2" key="1">
    <citation type="submission" date="2015-07" db="EMBL/GenBank/DDBJ databases">
        <authorList>
            <consortium name="Pathogen Informatics"/>
        </authorList>
    </citation>
    <scope>NUCLEOTIDE SEQUENCE [LARGE SCALE GENOMIC DNA]</scope>
    <source>
        <strain evidence="1 2">A316</strain>
    </source>
</reference>
<dbReference type="AlphaFoldDB" id="A0A655UJ52"/>
<dbReference type="EMBL" id="CWQY01000044">
    <property type="protein sequence ID" value="CSD27777.1"/>
    <property type="molecule type" value="Genomic_DNA"/>
</dbReference>
<evidence type="ECO:0000313" key="1">
    <source>
        <dbReference type="EMBL" id="CSD27777.1"/>
    </source>
</evidence>
<accession>A0A655UJ52</accession>
<sequence>MSTWQNASTNVQSTNHVFFTAIDTWVTRDDAATNNGFFQIVENGVNFFGV</sequence>
<organism evidence="1 2">
    <name type="scientific">Vibrio cholerae</name>
    <dbReference type="NCBI Taxonomy" id="666"/>
    <lineage>
        <taxon>Bacteria</taxon>
        <taxon>Pseudomonadati</taxon>
        <taxon>Pseudomonadota</taxon>
        <taxon>Gammaproteobacteria</taxon>
        <taxon>Vibrionales</taxon>
        <taxon>Vibrionaceae</taxon>
        <taxon>Vibrio</taxon>
    </lineage>
</organism>
<dbReference type="Proteomes" id="UP000041770">
    <property type="component" value="Unassembled WGS sequence"/>
</dbReference>
<evidence type="ECO:0000313" key="2">
    <source>
        <dbReference type="Proteomes" id="UP000041770"/>
    </source>
</evidence>